<gene>
    <name evidence="2" type="ORF">IT779_11525</name>
</gene>
<feature type="transmembrane region" description="Helical" evidence="1">
    <location>
        <begin position="40"/>
        <end position="58"/>
    </location>
</feature>
<comment type="caution">
    <text evidence="2">The sequence shown here is derived from an EMBL/GenBank/DDBJ whole genome shotgun (WGS) entry which is preliminary data.</text>
</comment>
<feature type="transmembrane region" description="Helical" evidence="1">
    <location>
        <begin position="250"/>
        <end position="267"/>
    </location>
</feature>
<sequence length="418" mass="42978">MITALVSAVVGGLALSTPVSLAWARGSTATVQIELLATNMPRAAAIGCIAGVVVAVFASIAESLIVPWVCALSGMGLLLLNHLLGRSLSSIAPLTTLNYIDSLAGGILLGGLVAAVSVRLVLTIAFLLGSIISVSVGQISAVSGYGSMAAHGIASWFVDSPPLWLIWPTAVAMAWCTMRYRHGKRYATISVDLPLSPILAAVIGVNIPVLGSEWMVRNGTETGDIVFATILTVLAALVAGRLLPGRDGMLFQLSITLGTVGIVIVPIPLPLWIIPFSILGNLLGLLAGLWRGSPVAAMLMLMALAVFGVAATSPTDPVPGAAIAGTIVLAFITGYCFSAALPKHSSSVMLGVALLFVPGVVVAMKGRMFTTDPELALNNATPGLTALAIAAGCMANLLILRRRPVVEPEPAELSLVTK</sequence>
<keyword evidence="1" id="KW-0812">Transmembrane</keyword>
<feature type="transmembrane region" description="Helical" evidence="1">
    <location>
        <begin position="321"/>
        <end position="341"/>
    </location>
</feature>
<organism evidence="2 3">
    <name type="scientific">Nocardia bovistercoris</name>
    <dbReference type="NCBI Taxonomy" id="2785916"/>
    <lineage>
        <taxon>Bacteria</taxon>
        <taxon>Bacillati</taxon>
        <taxon>Actinomycetota</taxon>
        <taxon>Actinomycetes</taxon>
        <taxon>Mycobacteriales</taxon>
        <taxon>Nocardiaceae</taxon>
        <taxon>Nocardia</taxon>
    </lineage>
</organism>
<feature type="transmembrane region" description="Helical" evidence="1">
    <location>
        <begin position="164"/>
        <end position="181"/>
    </location>
</feature>
<dbReference type="Proteomes" id="UP000655751">
    <property type="component" value="Unassembled WGS sequence"/>
</dbReference>
<evidence type="ECO:0000313" key="3">
    <source>
        <dbReference type="Proteomes" id="UP000655751"/>
    </source>
</evidence>
<feature type="transmembrane region" description="Helical" evidence="1">
    <location>
        <begin position="297"/>
        <end position="315"/>
    </location>
</feature>
<feature type="transmembrane region" description="Helical" evidence="1">
    <location>
        <begin position="193"/>
        <end position="210"/>
    </location>
</feature>
<feature type="transmembrane region" description="Helical" evidence="1">
    <location>
        <begin position="273"/>
        <end position="290"/>
    </location>
</feature>
<feature type="transmembrane region" description="Helical" evidence="1">
    <location>
        <begin position="380"/>
        <end position="400"/>
    </location>
</feature>
<evidence type="ECO:0000313" key="2">
    <source>
        <dbReference type="EMBL" id="MBH0776913.1"/>
    </source>
</evidence>
<feature type="transmembrane region" description="Helical" evidence="1">
    <location>
        <begin position="348"/>
        <end position="368"/>
    </location>
</feature>
<evidence type="ECO:0000256" key="1">
    <source>
        <dbReference type="SAM" id="Phobius"/>
    </source>
</evidence>
<protein>
    <submittedName>
        <fullName evidence="2">Uncharacterized protein</fullName>
    </submittedName>
</protein>
<keyword evidence="1" id="KW-1133">Transmembrane helix</keyword>
<name>A0A931IBS3_9NOCA</name>
<dbReference type="EMBL" id="JADMLG010000004">
    <property type="protein sequence ID" value="MBH0776913.1"/>
    <property type="molecule type" value="Genomic_DNA"/>
</dbReference>
<reference evidence="2" key="1">
    <citation type="submission" date="2020-11" db="EMBL/GenBank/DDBJ databases">
        <title>Nocardia NEAU-351.nov., a novel actinomycete isolated from the cow dung.</title>
        <authorList>
            <person name="Zhang X."/>
        </authorList>
    </citation>
    <scope>NUCLEOTIDE SEQUENCE</scope>
    <source>
        <strain evidence="2">NEAU-351</strain>
    </source>
</reference>
<dbReference type="RefSeq" id="WP_196149265.1">
    <property type="nucleotide sequence ID" value="NZ_JADMLG010000004.1"/>
</dbReference>
<keyword evidence="3" id="KW-1185">Reference proteome</keyword>
<feature type="transmembrane region" description="Helical" evidence="1">
    <location>
        <begin position="225"/>
        <end position="243"/>
    </location>
</feature>
<proteinExistence type="predicted"/>
<dbReference type="AlphaFoldDB" id="A0A931IBS3"/>
<accession>A0A931IBS3</accession>
<keyword evidence="1" id="KW-0472">Membrane</keyword>